<evidence type="ECO:0000259" key="2">
    <source>
        <dbReference type="Pfam" id="PF00582"/>
    </source>
</evidence>
<dbReference type="InterPro" id="IPR014729">
    <property type="entry name" value="Rossmann-like_a/b/a_fold"/>
</dbReference>
<dbReference type="Pfam" id="PF00582">
    <property type="entry name" value="Usp"/>
    <property type="match status" value="1"/>
</dbReference>
<dbReference type="OrthoDB" id="5295044at2"/>
<name>A0A8T6ZDP7_9BURK</name>
<feature type="domain" description="UspA" evidence="2">
    <location>
        <begin position="1"/>
        <end position="143"/>
    </location>
</feature>
<organism evidence="3 4">
    <name type="scientific">Paraburkholderia sacchari</name>
    <dbReference type="NCBI Taxonomy" id="159450"/>
    <lineage>
        <taxon>Bacteria</taxon>
        <taxon>Pseudomonadati</taxon>
        <taxon>Pseudomonadota</taxon>
        <taxon>Betaproteobacteria</taxon>
        <taxon>Burkholderiales</taxon>
        <taxon>Burkholderiaceae</taxon>
        <taxon>Paraburkholderia</taxon>
    </lineage>
</organism>
<reference evidence="3" key="1">
    <citation type="journal article" date="2015" name="Genome Announc.">
        <title>Draft Genome Sequence of the Polyhydroxyalkanoate-Producing Bacterium Burkholderia sacchari LMG 19450 Isolated from Brazilian Sugarcane Plantation Soil.</title>
        <authorList>
            <person name="Alexandrino P.M."/>
            <person name="Mendonca T.T."/>
            <person name="Guaman Bautista L.P."/>
            <person name="Cherix J."/>
            <person name="Lozano-Sakalauskas G.C."/>
            <person name="Fujita A."/>
            <person name="Ramos Filho E."/>
            <person name="Long P."/>
            <person name="Padilla G."/>
            <person name="Taciro M.K."/>
            <person name="Gomez J.G."/>
            <person name="Silva L.F."/>
        </authorList>
    </citation>
    <scope>NUCLEOTIDE SEQUENCE</scope>
    <source>
        <strain evidence="3">LMG 19450</strain>
    </source>
</reference>
<dbReference type="Proteomes" id="UP000030460">
    <property type="component" value="Unassembled WGS sequence"/>
</dbReference>
<accession>A0A8T6ZDP7</accession>
<dbReference type="CDD" id="cd00293">
    <property type="entry name" value="USP-like"/>
    <property type="match status" value="1"/>
</dbReference>
<proteinExistence type="inferred from homology"/>
<reference evidence="3" key="2">
    <citation type="submission" date="2020-04" db="EMBL/GenBank/DDBJ databases">
        <authorList>
            <person name="Alexandrino P."/>
            <person name="Mendonca T."/>
            <person name="Guaman L."/>
            <person name="Cherix J."/>
            <person name="Lozano-Sakalauskas G."/>
            <person name="Fujita A."/>
            <person name="Filho E.R."/>
            <person name="Long P."/>
            <person name="Padilla G."/>
            <person name="Taciro M.K."/>
            <person name="Gomez J.G."/>
            <person name="Silva L.F."/>
            <person name="Torres M."/>
        </authorList>
    </citation>
    <scope>NUCLEOTIDE SEQUENCE</scope>
    <source>
        <strain evidence="3">LMG 19450</strain>
    </source>
</reference>
<dbReference type="Gene3D" id="3.40.50.620">
    <property type="entry name" value="HUPs"/>
    <property type="match status" value="1"/>
</dbReference>
<evidence type="ECO:0000313" key="3">
    <source>
        <dbReference type="EMBL" id="NLP62742.1"/>
    </source>
</evidence>
<dbReference type="PRINTS" id="PR01438">
    <property type="entry name" value="UNVRSLSTRESS"/>
</dbReference>
<dbReference type="RefSeq" id="WP_084225332.1">
    <property type="nucleotide sequence ID" value="NZ_CADFGF010000008.1"/>
</dbReference>
<evidence type="ECO:0000313" key="4">
    <source>
        <dbReference type="Proteomes" id="UP000030460"/>
    </source>
</evidence>
<comment type="similarity">
    <text evidence="1">Belongs to the universal stress protein A family.</text>
</comment>
<sequence>MPRNIMCAVDGSHAGEHAATCAAELAKQIGAKLTFVHVNTVPADRMANAYFWDETLISAANGQVNSQFVQAKDAAGRQELLNYEFVVVTGSKVAAAIVNYAKDKGFDHIVMGTGVTSQLERIFLGSVATDVVSQAHCPVTIVR</sequence>
<evidence type="ECO:0000256" key="1">
    <source>
        <dbReference type="ARBA" id="ARBA00008791"/>
    </source>
</evidence>
<dbReference type="PANTHER" id="PTHR46268">
    <property type="entry name" value="STRESS RESPONSE PROTEIN NHAX"/>
    <property type="match status" value="1"/>
</dbReference>
<comment type="caution">
    <text evidence="3">The sequence shown here is derived from an EMBL/GenBank/DDBJ whole genome shotgun (WGS) entry which is preliminary data.</text>
</comment>
<dbReference type="SUPFAM" id="SSF52402">
    <property type="entry name" value="Adenine nucleotide alpha hydrolases-like"/>
    <property type="match status" value="1"/>
</dbReference>
<gene>
    <name evidence="3" type="ORF">NH14_016535</name>
</gene>
<dbReference type="InterPro" id="IPR006015">
    <property type="entry name" value="Universal_stress_UspA"/>
</dbReference>
<dbReference type="EMBL" id="JTDB02000004">
    <property type="protein sequence ID" value="NLP62742.1"/>
    <property type="molecule type" value="Genomic_DNA"/>
</dbReference>
<keyword evidence="4" id="KW-1185">Reference proteome</keyword>
<protein>
    <submittedName>
        <fullName evidence="3">Universal stress protein</fullName>
    </submittedName>
</protein>
<dbReference type="PANTHER" id="PTHR46268:SF15">
    <property type="entry name" value="UNIVERSAL STRESS PROTEIN HP_0031"/>
    <property type="match status" value="1"/>
</dbReference>
<dbReference type="AlphaFoldDB" id="A0A8T6ZDP7"/>
<dbReference type="InterPro" id="IPR006016">
    <property type="entry name" value="UspA"/>
</dbReference>